<comment type="caution">
    <text evidence="2">The sequence shown here is derived from an EMBL/GenBank/DDBJ whole genome shotgun (WGS) entry which is preliminary data.</text>
</comment>
<dbReference type="RefSeq" id="XP_018140141.1">
    <property type="nucleotide sequence ID" value="XM_018291903.1"/>
</dbReference>
<dbReference type="InterPro" id="IPR004045">
    <property type="entry name" value="Glutathione_S-Trfase_N"/>
</dbReference>
<accession>A0A179FAJ6</accession>
<evidence type="ECO:0000313" key="3">
    <source>
        <dbReference type="Proteomes" id="UP000078397"/>
    </source>
</evidence>
<reference evidence="2 3" key="1">
    <citation type="journal article" date="2016" name="PLoS Pathog.">
        <title>Biosynthesis of antibiotic leucinostatins in bio-control fungus Purpureocillium lilacinum and their inhibition on phytophthora revealed by genome mining.</title>
        <authorList>
            <person name="Wang G."/>
            <person name="Liu Z."/>
            <person name="Lin R."/>
            <person name="Li E."/>
            <person name="Mao Z."/>
            <person name="Ling J."/>
            <person name="Yang Y."/>
            <person name="Yin W.B."/>
            <person name="Xie B."/>
        </authorList>
    </citation>
    <scope>NUCLEOTIDE SEQUENCE [LARGE SCALE GENOMIC DNA]</scope>
    <source>
        <strain evidence="2">170</strain>
    </source>
</reference>
<dbReference type="EMBL" id="LSBJ02000007">
    <property type="protein sequence ID" value="OAQ62437.1"/>
    <property type="molecule type" value="Genomic_DNA"/>
</dbReference>
<keyword evidence="3" id="KW-1185">Reference proteome</keyword>
<dbReference type="SUPFAM" id="SSF52833">
    <property type="entry name" value="Thioredoxin-like"/>
    <property type="match status" value="1"/>
</dbReference>
<protein>
    <recommendedName>
        <fullName evidence="1">GST N-terminal domain-containing protein</fullName>
    </recommendedName>
</protein>
<dbReference type="PROSITE" id="PS50404">
    <property type="entry name" value="GST_NTER"/>
    <property type="match status" value="1"/>
</dbReference>
<dbReference type="GeneID" id="28855897"/>
<evidence type="ECO:0000313" key="2">
    <source>
        <dbReference type="EMBL" id="OAQ62437.1"/>
    </source>
</evidence>
<name>A0A179FAJ6_METCM</name>
<organism evidence="2 3">
    <name type="scientific">Pochonia chlamydosporia 170</name>
    <dbReference type="NCBI Taxonomy" id="1380566"/>
    <lineage>
        <taxon>Eukaryota</taxon>
        <taxon>Fungi</taxon>
        <taxon>Dikarya</taxon>
        <taxon>Ascomycota</taxon>
        <taxon>Pezizomycotina</taxon>
        <taxon>Sordariomycetes</taxon>
        <taxon>Hypocreomycetidae</taxon>
        <taxon>Hypocreales</taxon>
        <taxon>Clavicipitaceae</taxon>
        <taxon>Pochonia</taxon>
    </lineage>
</organism>
<dbReference type="KEGG" id="pchm:VFPPC_14133"/>
<evidence type="ECO:0000259" key="1">
    <source>
        <dbReference type="PROSITE" id="PS50404"/>
    </source>
</evidence>
<gene>
    <name evidence="2" type="ORF">VFPPC_14133</name>
</gene>
<feature type="domain" description="GST N-terminal" evidence="1">
    <location>
        <begin position="9"/>
        <end position="102"/>
    </location>
</feature>
<dbReference type="Gene3D" id="3.40.30.10">
    <property type="entry name" value="Glutaredoxin"/>
    <property type="match status" value="1"/>
</dbReference>
<proteinExistence type="predicted"/>
<sequence length="268" mass="30487">MADDSTQTLPYIFYWNPFSICSLQVRYTIAISGTTKPSGDPMVVEERQVNIYAGEQLDEAFLCTVNPEGQVPVMSHQTTLAQPIRDSLEITLYMAEKYPDLIPASHKGKILSLLEELHSINYFSLSFTGMQEVINMHLRDPIVKLLESPGISQRYHDALQYKLSVVEKDKVRGLEEAQVKIEEEKARCVLSKLNSFVQQEQGPWMFGRDQPTALDAHGVIFLARLDDVGRANFIPSGLKRYYTMAMDSPEWRSVMEGRRTMVTMAQML</sequence>
<dbReference type="OrthoDB" id="412788at2759"/>
<dbReference type="InterPro" id="IPR036249">
    <property type="entry name" value="Thioredoxin-like_sf"/>
</dbReference>
<dbReference type="AlphaFoldDB" id="A0A179FAJ6"/>
<dbReference type="Proteomes" id="UP000078397">
    <property type="component" value="Unassembled WGS sequence"/>
</dbReference>